<feature type="transmembrane region" description="Helical" evidence="1">
    <location>
        <begin position="80"/>
        <end position="97"/>
    </location>
</feature>
<keyword evidence="4" id="KW-1185">Reference proteome</keyword>
<feature type="transmembrane region" description="Helical" evidence="1">
    <location>
        <begin position="117"/>
        <end position="143"/>
    </location>
</feature>
<feature type="transmembrane region" description="Helical" evidence="1">
    <location>
        <begin position="636"/>
        <end position="660"/>
    </location>
</feature>
<protein>
    <submittedName>
        <fullName evidence="3">Uncharacterized protein</fullName>
    </submittedName>
</protein>
<dbReference type="PROSITE" id="PS51257">
    <property type="entry name" value="PROKAR_LIPOPROTEIN"/>
    <property type="match status" value="1"/>
</dbReference>
<evidence type="ECO:0000313" key="3">
    <source>
        <dbReference type="EMBL" id="SHJ41598.1"/>
    </source>
</evidence>
<gene>
    <name evidence="3" type="ORF">SAMN04488012_10913</name>
</gene>
<keyword evidence="1" id="KW-1133">Transmembrane helix</keyword>
<keyword evidence="2" id="KW-0732">Signal</keyword>
<evidence type="ECO:0000256" key="2">
    <source>
        <dbReference type="SAM" id="SignalP"/>
    </source>
</evidence>
<reference evidence="3 4" key="1">
    <citation type="submission" date="2016-11" db="EMBL/GenBank/DDBJ databases">
        <authorList>
            <person name="Jaros S."/>
            <person name="Januszkiewicz K."/>
            <person name="Wedrychowicz H."/>
        </authorList>
    </citation>
    <scope>NUCLEOTIDE SEQUENCE [LARGE SCALE GENOMIC DNA]</scope>
    <source>
        <strain evidence="3 4">DSM 26892</strain>
    </source>
</reference>
<proteinExistence type="predicted"/>
<sequence length="679" mass="75654">MRAVRQALPAWTALSCLVAAPLMAQGADPEPRPDAEFDPDVATLLWLIGVLVLVGIPVARQVWGMLRHGRGPFEGWRQSLLRVGLVLVAWTVALFLVRMRLQAFNDGDYPSVAEMAFLSTVSAVHLLFGILALTWLVLAFLFWRSWLLAPALFVGMMAGMLSITAGLSAWHVVSGIAASDHRVAKANEDLANLGDPVTPDEMAQIESVIQRGQFIMDSVQTRMLRRGSTTAEDLKRHLAPYGFSVRTLFAFDYRLYAEIYVAVAETGAFEDRMTALQTAGLERSGPRDFALLDDVRDLVKNNRRYRALTTPPGRSPQELYELTEARQTLSHVVRDRKAMVTNQSGKTFWILLIPLGLATWLVLSLWHLAEIRWGTGFTRRLTDRALGHLLLFHTLMPLLLVGLLGVAVMVFIGRSAPEIHTLELEEQELVTAAEREFDVIRDFVHDESRQFRRIAMDVYALEQRLVRDVSNEMRVIGSEVRSSYHAISEGIVDVEHEAVQTVKTAVGKEVDKISGMFSLDFGIFGKMDLGIGRMLKKLVPHLDLKLGDFFKGIGTQLITTMEKPFVQPLANLKALEGQIKTLARKDIDAVRAELGEITRIGEDVTALGHKLSAGRAELMRDARAMARDFGFFLMQLLWMGLAILLALAGFLVYVLVGWALSFTLRLRDSIALITRSGEA</sequence>
<keyword evidence="1" id="KW-0812">Transmembrane</keyword>
<dbReference type="Proteomes" id="UP000184040">
    <property type="component" value="Unassembled WGS sequence"/>
</dbReference>
<feature type="transmembrane region" description="Helical" evidence="1">
    <location>
        <begin position="150"/>
        <end position="173"/>
    </location>
</feature>
<organism evidence="3 4">
    <name type="scientific">Palleronia salina</name>
    <dbReference type="NCBI Taxonomy" id="313368"/>
    <lineage>
        <taxon>Bacteria</taxon>
        <taxon>Pseudomonadati</taxon>
        <taxon>Pseudomonadota</taxon>
        <taxon>Alphaproteobacteria</taxon>
        <taxon>Rhodobacterales</taxon>
        <taxon>Roseobacteraceae</taxon>
        <taxon>Palleronia</taxon>
    </lineage>
</organism>
<feature type="chain" id="PRO_5012296786" evidence="2">
    <location>
        <begin position="25"/>
        <end position="679"/>
    </location>
</feature>
<accession>A0A1M6J4J3</accession>
<dbReference type="STRING" id="313368.SAMN04488012_10913"/>
<feature type="transmembrane region" description="Helical" evidence="1">
    <location>
        <begin position="390"/>
        <end position="412"/>
    </location>
</feature>
<feature type="transmembrane region" description="Helical" evidence="1">
    <location>
        <begin position="42"/>
        <end position="59"/>
    </location>
</feature>
<dbReference type="EMBL" id="FQZA01000009">
    <property type="protein sequence ID" value="SHJ41598.1"/>
    <property type="molecule type" value="Genomic_DNA"/>
</dbReference>
<evidence type="ECO:0000256" key="1">
    <source>
        <dbReference type="SAM" id="Phobius"/>
    </source>
</evidence>
<feature type="transmembrane region" description="Helical" evidence="1">
    <location>
        <begin position="348"/>
        <end position="369"/>
    </location>
</feature>
<evidence type="ECO:0000313" key="4">
    <source>
        <dbReference type="Proteomes" id="UP000184040"/>
    </source>
</evidence>
<dbReference type="AlphaFoldDB" id="A0A1M6J4J3"/>
<feature type="signal peptide" evidence="2">
    <location>
        <begin position="1"/>
        <end position="24"/>
    </location>
</feature>
<keyword evidence="1" id="KW-0472">Membrane</keyword>
<name>A0A1M6J4J3_9RHOB</name>